<dbReference type="InterPro" id="IPR002758">
    <property type="entry name" value="Cation_antiport_E"/>
</dbReference>
<comment type="similarity">
    <text evidence="2">Belongs to the CPA3 antiporters (TC 2.A.63) subunit E family.</text>
</comment>
<keyword evidence="6 7" id="KW-0472">Membrane</keyword>
<evidence type="ECO:0000313" key="9">
    <source>
        <dbReference type="Proteomes" id="UP001142153"/>
    </source>
</evidence>
<dbReference type="Proteomes" id="UP001142153">
    <property type="component" value="Unassembled WGS sequence"/>
</dbReference>
<feature type="transmembrane region" description="Helical" evidence="7">
    <location>
        <begin position="42"/>
        <end position="62"/>
    </location>
</feature>
<dbReference type="PANTHER" id="PTHR34584:SF1">
    <property type="entry name" value="NA(+)_H(+) ANTIPORTER SUBUNIT E1"/>
    <property type="match status" value="1"/>
</dbReference>
<dbReference type="Pfam" id="PF01899">
    <property type="entry name" value="MNHE"/>
    <property type="match status" value="1"/>
</dbReference>
<proteinExistence type="inferred from homology"/>
<reference evidence="8" key="1">
    <citation type="submission" date="2022-12" db="EMBL/GenBank/DDBJ databases">
        <authorList>
            <person name="Deng Y."/>
            <person name="Zhang Y.-Q."/>
        </authorList>
    </citation>
    <scope>NUCLEOTIDE SEQUENCE</scope>
    <source>
        <strain evidence="8">CPCC 205372</strain>
    </source>
</reference>
<protein>
    <submittedName>
        <fullName evidence="8">Na+/H+ antiporter subunit E</fullName>
    </submittedName>
</protein>
<dbReference type="EMBL" id="JAPZPY010000015">
    <property type="protein sequence ID" value="MCZ8382194.1"/>
    <property type="molecule type" value="Genomic_DNA"/>
</dbReference>
<comment type="subcellular location">
    <subcellularLocation>
        <location evidence="1">Cell membrane</location>
        <topology evidence="1">Multi-pass membrane protein</topology>
    </subcellularLocation>
</comment>
<keyword evidence="3" id="KW-1003">Cell membrane</keyword>
<organism evidence="8 9">
    <name type="scientific">Mycobacterium hippophais</name>
    <dbReference type="NCBI Taxonomy" id="3016340"/>
    <lineage>
        <taxon>Bacteria</taxon>
        <taxon>Bacillati</taxon>
        <taxon>Actinomycetota</taxon>
        <taxon>Actinomycetes</taxon>
        <taxon>Mycobacteriales</taxon>
        <taxon>Mycobacteriaceae</taxon>
        <taxon>Mycobacterium</taxon>
    </lineage>
</organism>
<accession>A0ABT4Q0H1</accession>
<feature type="transmembrane region" description="Helical" evidence="7">
    <location>
        <begin position="74"/>
        <end position="94"/>
    </location>
</feature>
<evidence type="ECO:0000256" key="6">
    <source>
        <dbReference type="ARBA" id="ARBA00023136"/>
    </source>
</evidence>
<gene>
    <name evidence="8" type="ORF">O6P37_25315</name>
</gene>
<feature type="transmembrane region" description="Helical" evidence="7">
    <location>
        <begin position="114"/>
        <end position="133"/>
    </location>
</feature>
<evidence type="ECO:0000256" key="7">
    <source>
        <dbReference type="SAM" id="Phobius"/>
    </source>
</evidence>
<dbReference type="RefSeq" id="WP_269896663.1">
    <property type="nucleotide sequence ID" value="NZ_JAPZPY010000015.1"/>
</dbReference>
<name>A0ABT4Q0H1_9MYCO</name>
<evidence type="ECO:0000256" key="3">
    <source>
        <dbReference type="ARBA" id="ARBA00022475"/>
    </source>
</evidence>
<keyword evidence="4 7" id="KW-0812">Transmembrane</keyword>
<evidence type="ECO:0000256" key="5">
    <source>
        <dbReference type="ARBA" id="ARBA00022989"/>
    </source>
</evidence>
<feature type="transmembrane region" description="Helical" evidence="7">
    <location>
        <begin position="15"/>
        <end position="36"/>
    </location>
</feature>
<evidence type="ECO:0000256" key="2">
    <source>
        <dbReference type="ARBA" id="ARBA00006228"/>
    </source>
</evidence>
<evidence type="ECO:0000256" key="4">
    <source>
        <dbReference type="ARBA" id="ARBA00022692"/>
    </source>
</evidence>
<sequence>MTGDSVRSRWPMRRIALRAWVLCWLMLVWIFLWGTFSAANVLSGLAVALVITVLLPLPPVPVEGRIHLLSVLRLIATVAYYLVLSSVQVAWLAVKPGPPPLTAVLRAHLALKSDLVLALAVNIMNLTPGNIVLEIDQARRMIYVHVIDVGSDRALARFYRQVDQFQRLLIAAFERDADWRPSAHPVDAVEEEDRA</sequence>
<evidence type="ECO:0000256" key="1">
    <source>
        <dbReference type="ARBA" id="ARBA00004651"/>
    </source>
</evidence>
<evidence type="ECO:0000313" key="8">
    <source>
        <dbReference type="EMBL" id="MCZ8382194.1"/>
    </source>
</evidence>
<keyword evidence="9" id="KW-1185">Reference proteome</keyword>
<comment type="caution">
    <text evidence="8">The sequence shown here is derived from an EMBL/GenBank/DDBJ whole genome shotgun (WGS) entry which is preliminary data.</text>
</comment>
<dbReference type="PANTHER" id="PTHR34584">
    <property type="entry name" value="NA(+)/H(+) ANTIPORTER SUBUNIT E1"/>
    <property type="match status" value="1"/>
</dbReference>
<dbReference type="NCBIfam" id="NF006521">
    <property type="entry name" value="PRK08965.1-5"/>
    <property type="match status" value="1"/>
</dbReference>
<keyword evidence="5 7" id="KW-1133">Transmembrane helix</keyword>